<dbReference type="InterPro" id="IPR007160">
    <property type="entry name" value="DUF362"/>
</dbReference>
<dbReference type="Proteomes" id="UP000262325">
    <property type="component" value="Unassembled WGS sequence"/>
</dbReference>
<reference evidence="2 3" key="1">
    <citation type="journal article" date="2018" name="Nat. Biotechnol.">
        <title>A standardized bacterial taxonomy based on genome phylogeny substantially revises the tree of life.</title>
        <authorList>
            <person name="Parks D.H."/>
            <person name="Chuvochina M."/>
            <person name="Waite D.W."/>
            <person name="Rinke C."/>
            <person name="Skarshewski A."/>
            <person name="Chaumeil P.A."/>
            <person name="Hugenholtz P."/>
        </authorList>
    </citation>
    <scope>NUCLEOTIDE SEQUENCE [LARGE SCALE GENOMIC DNA]</scope>
    <source>
        <strain evidence="2">UBA8672</strain>
    </source>
</reference>
<organism evidence="2 3">
    <name type="scientific">Flexistipes sinusarabici</name>
    <dbReference type="NCBI Taxonomy" id="2352"/>
    <lineage>
        <taxon>Bacteria</taxon>
        <taxon>Pseudomonadati</taxon>
        <taxon>Deferribacterota</taxon>
        <taxon>Deferribacteres</taxon>
        <taxon>Deferribacterales</taxon>
        <taxon>Flexistipitaceae</taxon>
        <taxon>Flexistipes</taxon>
    </lineage>
</organism>
<proteinExistence type="predicted"/>
<sequence length="298" mass="32771">MIDRRNFIKQSVLAYTTLKFFSPLHTLAAEQNKSLVAICESADHRRAVRHSVKMAGNMENFIAKGDTVAVKPNMAWARKPEYAANTNPAVVAEVVKLCYEAGAKKVYVTDNPCNSPRSVYALSNIPVLAQKEGAEVFIPQSRHYKDMNLGGKFVDDWSVLEIFHTADKVINVPVAKHHGSSRITVSMKNWLGAVGGFRGLLHQNLHQAIVDLASFFKPTLNIVDCTRILMANGPTGGSIDDVKRLNRVLVSTDQVAVDSIAAGYLGTSAEKVEFIRLAENQGLGTSDKNKMNVLYEKI</sequence>
<name>A0A3D5QDM8_FLESI</name>
<dbReference type="Pfam" id="PF04015">
    <property type="entry name" value="DUF362"/>
    <property type="match status" value="1"/>
</dbReference>
<gene>
    <name evidence="2" type="ORF">DHM44_06295</name>
</gene>
<accession>A0A3D5QDM8</accession>
<feature type="domain" description="DUF362" evidence="1">
    <location>
        <begin position="68"/>
        <end position="262"/>
    </location>
</feature>
<dbReference type="EMBL" id="DPPF01000123">
    <property type="protein sequence ID" value="HCW93272.1"/>
    <property type="molecule type" value="Genomic_DNA"/>
</dbReference>
<evidence type="ECO:0000313" key="2">
    <source>
        <dbReference type="EMBL" id="HCW93272.1"/>
    </source>
</evidence>
<dbReference type="RefSeq" id="WP_273265155.1">
    <property type="nucleotide sequence ID" value="NZ_JAAZVV010000014.1"/>
</dbReference>
<evidence type="ECO:0000313" key="3">
    <source>
        <dbReference type="Proteomes" id="UP000262325"/>
    </source>
</evidence>
<dbReference type="AlphaFoldDB" id="A0A3D5QDM8"/>
<protein>
    <submittedName>
        <fullName evidence="2">Cytoplasmic protein</fullName>
    </submittedName>
</protein>
<comment type="caution">
    <text evidence="2">The sequence shown here is derived from an EMBL/GenBank/DDBJ whole genome shotgun (WGS) entry which is preliminary data.</text>
</comment>
<evidence type="ECO:0000259" key="1">
    <source>
        <dbReference type="Pfam" id="PF04015"/>
    </source>
</evidence>